<dbReference type="Pfam" id="PF01420">
    <property type="entry name" value="Methylase_S"/>
    <property type="match status" value="2"/>
</dbReference>
<keyword evidence="3" id="KW-0238">DNA-binding</keyword>
<keyword evidence="5" id="KW-0255">Endonuclease</keyword>
<dbReference type="SUPFAM" id="SSF116734">
    <property type="entry name" value="DNA methylase specificity domain"/>
    <property type="match status" value="2"/>
</dbReference>
<evidence type="ECO:0000313" key="5">
    <source>
        <dbReference type="EMBL" id="NIY47759.1"/>
    </source>
</evidence>
<feature type="domain" description="Type I restriction modification DNA specificity" evidence="4">
    <location>
        <begin position="11"/>
        <end position="189"/>
    </location>
</feature>
<dbReference type="PANTHER" id="PTHR30408">
    <property type="entry name" value="TYPE-1 RESTRICTION ENZYME ECOKI SPECIFICITY PROTEIN"/>
    <property type="match status" value="1"/>
</dbReference>
<accession>A0ABX0VM43</accession>
<evidence type="ECO:0000256" key="2">
    <source>
        <dbReference type="ARBA" id="ARBA00022747"/>
    </source>
</evidence>
<dbReference type="InterPro" id="IPR052021">
    <property type="entry name" value="Type-I_RS_S_subunit"/>
</dbReference>
<protein>
    <submittedName>
        <fullName evidence="5">Restriction endonuclease subunit S</fullName>
    </submittedName>
</protein>
<keyword evidence="5" id="KW-0378">Hydrolase</keyword>
<dbReference type="Proteomes" id="UP000697927">
    <property type="component" value="Unassembled WGS sequence"/>
</dbReference>
<feature type="domain" description="Type I restriction modification DNA specificity" evidence="4">
    <location>
        <begin position="220"/>
        <end position="394"/>
    </location>
</feature>
<dbReference type="GO" id="GO:0004519">
    <property type="term" value="F:endonuclease activity"/>
    <property type="evidence" value="ECO:0007669"/>
    <property type="project" value="UniProtKB-KW"/>
</dbReference>
<evidence type="ECO:0000256" key="3">
    <source>
        <dbReference type="ARBA" id="ARBA00023125"/>
    </source>
</evidence>
<evidence type="ECO:0000313" key="6">
    <source>
        <dbReference type="Proteomes" id="UP000697927"/>
    </source>
</evidence>
<dbReference type="CDD" id="cd17517">
    <property type="entry name" value="RMtype1_S_EcoKI_StySPI-TRD2-CR2_like"/>
    <property type="match status" value="1"/>
</dbReference>
<dbReference type="PANTHER" id="PTHR30408:SF13">
    <property type="entry name" value="TYPE I RESTRICTION ENZYME HINDI SPECIFICITY SUBUNIT"/>
    <property type="match status" value="1"/>
</dbReference>
<keyword evidence="6" id="KW-1185">Reference proteome</keyword>
<reference evidence="5 6" key="1">
    <citation type="journal article" date="2020" name="Microorganisms">
        <title>Polyphasic Characterisation of Cedecea colo sp. nov., a New Enteric Bacterium Isolated from the Koala Hindgut.</title>
        <authorList>
            <person name="Boath J.M."/>
            <person name="Dakhal S."/>
            <person name="Van T.T.H."/>
            <person name="Moore R.J."/>
            <person name="Dekiwadia C."/>
            <person name="Macreadie I.G."/>
        </authorList>
    </citation>
    <scope>NUCLEOTIDE SEQUENCE [LARGE SCALE GENOMIC DNA]</scope>
    <source>
        <strain evidence="5 6">ZA</strain>
    </source>
</reference>
<evidence type="ECO:0000259" key="4">
    <source>
        <dbReference type="Pfam" id="PF01420"/>
    </source>
</evidence>
<dbReference type="RefSeq" id="WP_167610308.1">
    <property type="nucleotide sequence ID" value="NZ_SOYS01000003.1"/>
</dbReference>
<keyword evidence="2" id="KW-0680">Restriction system</keyword>
<keyword evidence="5" id="KW-0540">Nuclease</keyword>
<dbReference type="Gene3D" id="1.10.287.1120">
    <property type="entry name" value="Bipartite methylase S protein"/>
    <property type="match status" value="1"/>
</dbReference>
<comment type="similarity">
    <text evidence="1">Belongs to the type-I restriction system S methylase family.</text>
</comment>
<proteinExistence type="inferred from homology"/>
<dbReference type="Gene3D" id="3.90.220.20">
    <property type="entry name" value="DNA methylase specificity domains"/>
    <property type="match status" value="2"/>
</dbReference>
<gene>
    <name evidence="5" type="ORF">E2L00_09500</name>
</gene>
<comment type="caution">
    <text evidence="5">The sequence shown here is derived from an EMBL/GenBank/DDBJ whole genome shotgun (WGS) entry which is preliminary data.</text>
</comment>
<organism evidence="5 6">
    <name type="scientific">Cedecea colo</name>
    <dbReference type="NCBI Taxonomy" id="2552946"/>
    <lineage>
        <taxon>Bacteria</taxon>
        <taxon>Pseudomonadati</taxon>
        <taxon>Pseudomonadota</taxon>
        <taxon>Gammaproteobacteria</taxon>
        <taxon>Enterobacterales</taxon>
        <taxon>Enterobacteriaceae</taxon>
        <taxon>Cedecea</taxon>
    </lineage>
</organism>
<dbReference type="InterPro" id="IPR044946">
    <property type="entry name" value="Restrct_endonuc_typeI_TRD_sf"/>
</dbReference>
<evidence type="ECO:0000256" key="1">
    <source>
        <dbReference type="ARBA" id="ARBA00010923"/>
    </source>
</evidence>
<dbReference type="EMBL" id="SOYS01000003">
    <property type="protein sequence ID" value="NIY47759.1"/>
    <property type="molecule type" value="Genomic_DNA"/>
</dbReference>
<sequence>MVPKLRFEGFNKNWAVKKLDSIFSFKNGLNASKEMYGKGVKFINVLDIINNDKITYDVINESVGATDDQISSYQVMQGDILFQRSSETRDEVGQTNVYADSKTVLFGGFVIRGRPLININSTFLNFQLKTDALRKDITQRSGGSTRYNIGQDSLGKVTAFFPEIREQEKIANFLSSVDEKMALLNKQYNLLCQYKKAMMQKIFSQEVRFKDENGEGYPEWKYVDLKEIASKVNIKNREGLVNVVLTNSATQGIVRQDSYFEREIVTESNLQGYYVVSVGDFIYNPRISATAPVGPIKMNELIQGVMSPLYTVFRFKKGLLKFYQYFFESSVWHDYMKSVANSGARHDRMNISGADFFALPVSQPIEAEQSKIANFLSAIDEKISAKKAELDKLKNWKQGLLQQMFI</sequence>
<dbReference type="InterPro" id="IPR000055">
    <property type="entry name" value="Restrct_endonuc_typeI_TRD"/>
</dbReference>
<name>A0ABX0VM43_9ENTR</name>